<keyword evidence="3" id="KW-1185">Reference proteome</keyword>
<evidence type="ECO:0000313" key="2">
    <source>
        <dbReference type="EMBL" id="ESK65253.1"/>
    </source>
</evidence>
<feature type="domain" description="Rhodanese" evidence="1">
    <location>
        <begin position="16"/>
        <end position="94"/>
    </location>
</feature>
<dbReference type="OrthoDB" id="9800872at2"/>
<dbReference type="eggNOG" id="COG0607">
    <property type="taxonomic scope" value="Bacteria"/>
</dbReference>
<accession>W1Q2G1</accession>
<dbReference type="SMART" id="SM00450">
    <property type="entry name" value="RHOD"/>
    <property type="match status" value="1"/>
</dbReference>
<dbReference type="InterPro" id="IPR001763">
    <property type="entry name" value="Rhodanese-like_dom"/>
</dbReference>
<dbReference type="AlphaFoldDB" id="W1Q2G1"/>
<dbReference type="Pfam" id="PF00581">
    <property type="entry name" value="Rhodanese"/>
    <property type="match status" value="1"/>
</dbReference>
<dbReference type="Gene3D" id="3.40.250.10">
    <property type="entry name" value="Rhodanese-like domain"/>
    <property type="match status" value="1"/>
</dbReference>
<gene>
    <name evidence="2" type="ORF">GCWU000182_001414</name>
</gene>
<dbReference type="PROSITE" id="PS50206">
    <property type="entry name" value="RHODANESE_3"/>
    <property type="match status" value="1"/>
</dbReference>
<evidence type="ECO:0000313" key="3">
    <source>
        <dbReference type="Proteomes" id="UP000019050"/>
    </source>
</evidence>
<sequence>MRELADLRAVEDFKAQNPEGLVIDVRSQADYEEGHMEGALHHPEETILTDLADRDKTLPIAVYCNRGIKSRRVAQSLEAAGFSNIYNYTPGLKG</sequence>
<dbReference type="RefSeq" id="WP_023392056.1">
    <property type="nucleotide sequence ID" value="NZ_KI535340.1"/>
</dbReference>
<dbReference type="InterPro" id="IPR036873">
    <property type="entry name" value="Rhodanese-like_dom_sf"/>
</dbReference>
<reference evidence="2" key="1">
    <citation type="submission" date="2013-06" db="EMBL/GenBank/DDBJ databases">
        <authorList>
            <person name="Weinstock G."/>
            <person name="Sodergren E."/>
            <person name="Clifton S."/>
            <person name="Fulton L."/>
            <person name="Fulton B."/>
            <person name="Courtney L."/>
            <person name="Fronick C."/>
            <person name="Harrison M."/>
            <person name="Strong C."/>
            <person name="Farmer C."/>
            <person name="Delahaunty K."/>
            <person name="Markovic C."/>
            <person name="Hall O."/>
            <person name="Minx P."/>
            <person name="Tomlinson C."/>
            <person name="Mitreva M."/>
            <person name="Nelson J."/>
            <person name="Hou S."/>
            <person name="Wollam A."/>
            <person name="Pepin K.H."/>
            <person name="Johnson M."/>
            <person name="Bhonagiri V."/>
            <person name="Nash W.E."/>
            <person name="Warren W."/>
            <person name="Chinwalla A."/>
            <person name="Mardis E.R."/>
            <person name="Wilson R.K."/>
        </authorList>
    </citation>
    <scope>NUCLEOTIDE SEQUENCE [LARGE SCALE GENOMIC DNA]</scope>
    <source>
        <strain evidence="2">ATCC 49176</strain>
    </source>
</reference>
<dbReference type="HOGENOM" id="CLU_089574_13_2_9"/>
<dbReference type="PANTHER" id="PTHR43031:SF1">
    <property type="entry name" value="PYRIDINE NUCLEOTIDE-DISULPHIDE OXIDOREDUCTASE"/>
    <property type="match status" value="1"/>
</dbReference>
<dbReference type="SUPFAM" id="SSF52821">
    <property type="entry name" value="Rhodanese/Cell cycle control phosphatase"/>
    <property type="match status" value="1"/>
</dbReference>
<proteinExistence type="predicted"/>
<dbReference type="STRING" id="592010.GCWU000182_001414"/>
<dbReference type="InterPro" id="IPR050229">
    <property type="entry name" value="GlpE_sulfurtransferase"/>
</dbReference>
<dbReference type="GeneID" id="84817917"/>
<protein>
    <recommendedName>
        <fullName evidence="1">Rhodanese domain-containing protein</fullName>
    </recommendedName>
</protein>
<dbReference type="EMBL" id="ACIN03000013">
    <property type="protein sequence ID" value="ESK65253.1"/>
    <property type="molecule type" value="Genomic_DNA"/>
</dbReference>
<dbReference type="PANTHER" id="PTHR43031">
    <property type="entry name" value="FAD-DEPENDENT OXIDOREDUCTASE"/>
    <property type="match status" value="1"/>
</dbReference>
<evidence type="ECO:0000259" key="1">
    <source>
        <dbReference type="PROSITE" id="PS50206"/>
    </source>
</evidence>
<name>W1Q2G1_ABIDE</name>
<organism evidence="2 3">
    <name type="scientific">Abiotrophia defectiva ATCC 49176</name>
    <dbReference type="NCBI Taxonomy" id="592010"/>
    <lineage>
        <taxon>Bacteria</taxon>
        <taxon>Bacillati</taxon>
        <taxon>Bacillota</taxon>
        <taxon>Bacilli</taxon>
        <taxon>Lactobacillales</taxon>
        <taxon>Aerococcaceae</taxon>
        <taxon>Abiotrophia</taxon>
    </lineage>
</organism>
<comment type="caution">
    <text evidence="2">The sequence shown here is derived from an EMBL/GenBank/DDBJ whole genome shotgun (WGS) entry which is preliminary data.</text>
</comment>
<dbReference type="CDD" id="cd00158">
    <property type="entry name" value="RHOD"/>
    <property type="match status" value="1"/>
</dbReference>
<dbReference type="Proteomes" id="UP000019050">
    <property type="component" value="Unassembled WGS sequence"/>
</dbReference>